<dbReference type="Proteomes" id="UP000323506">
    <property type="component" value="Chromosome A10"/>
</dbReference>
<evidence type="ECO:0000313" key="1">
    <source>
        <dbReference type="EMBL" id="TYH00677.1"/>
    </source>
</evidence>
<dbReference type="InterPro" id="IPR032675">
    <property type="entry name" value="LRR_dom_sf"/>
</dbReference>
<name>A0A5D2F3L6_GOSDA</name>
<dbReference type="Gene3D" id="3.80.10.10">
    <property type="entry name" value="Ribonuclease Inhibitor"/>
    <property type="match status" value="1"/>
</dbReference>
<keyword evidence="2" id="KW-1185">Reference proteome</keyword>
<sequence length="79" mass="9082">MTKIVGNDGGYQKKIVVSKLKCLQLSKLHSLTSFCPGNYTFNFPSLEELVMEGCPRLKIFFREFQVIRSKRMQFNGTSD</sequence>
<reference evidence="1 2" key="1">
    <citation type="submission" date="2019-06" db="EMBL/GenBank/DDBJ databases">
        <title>WGS assembly of Gossypium darwinii.</title>
        <authorList>
            <person name="Chen Z.J."/>
            <person name="Sreedasyam A."/>
            <person name="Ando A."/>
            <person name="Song Q."/>
            <person name="De L."/>
            <person name="Hulse-Kemp A."/>
            <person name="Ding M."/>
            <person name="Ye W."/>
            <person name="Kirkbride R."/>
            <person name="Jenkins J."/>
            <person name="Plott C."/>
            <person name="Lovell J."/>
            <person name="Lin Y.-M."/>
            <person name="Vaughn R."/>
            <person name="Liu B."/>
            <person name="Li W."/>
            <person name="Simpson S."/>
            <person name="Scheffler B."/>
            <person name="Saski C."/>
            <person name="Grover C."/>
            <person name="Hu G."/>
            <person name="Conover J."/>
            <person name="Carlson J."/>
            <person name="Shu S."/>
            <person name="Boston L."/>
            <person name="Williams M."/>
            <person name="Peterson D."/>
            <person name="Mcgee K."/>
            <person name="Jones D."/>
            <person name="Wendel J."/>
            <person name="Stelly D."/>
            <person name="Grimwood J."/>
            <person name="Schmutz J."/>
        </authorList>
    </citation>
    <scope>NUCLEOTIDE SEQUENCE [LARGE SCALE GENOMIC DNA]</scope>
    <source>
        <strain evidence="1">1808015.09</strain>
    </source>
</reference>
<proteinExistence type="predicted"/>
<dbReference type="AlphaFoldDB" id="A0A5D2F3L6"/>
<evidence type="ECO:0000313" key="2">
    <source>
        <dbReference type="Proteomes" id="UP000323506"/>
    </source>
</evidence>
<organism evidence="1 2">
    <name type="scientific">Gossypium darwinii</name>
    <name type="common">Darwin's cotton</name>
    <name type="synonym">Gossypium barbadense var. darwinii</name>
    <dbReference type="NCBI Taxonomy" id="34276"/>
    <lineage>
        <taxon>Eukaryota</taxon>
        <taxon>Viridiplantae</taxon>
        <taxon>Streptophyta</taxon>
        <taxon>Embryophyta</taxon>
        <taxon>Tracheophyta</taxon>
        <taxon>Spermatophyta</taxon>
        <taxon>Magnoliopsida</taxon>
        <taxon>eudicotyledons</taxon>
        <taxon>Gunneridae</taxon>
        <taxon>Pentapetalae</taxon>
        <taxon>rosids</taxon>
        <taxon>malvids</taxon>
        <taxon>Malvales</taxon>
        <taxon>Malvaceae</taxon>
        <taxon>Malvoideae</taxon>
        <taxon>Gossypium</taxon>
    </lineage>
</organism>
<gene>
    <name evidence="1" type="ORF">ES288_A10G298100v1</name>
</gene>
<evidence type="ECO:0008006" key="3">
    <source>
        <dbReference type="Google" id="ProtNLM"/>
    </source>
</evidence>
<protein>
    <recommendedName>
        <fullName evidence="3">NB-ARC domain-containing protein</fullName>
    </recommendedName>
</protein>
<accession>A0A5D2F3L6</accession>
<dbReference type="EMBL" id="CM017697">
    <property type="protein sequence ID" value="TYH00677.1"/>
    <property type="molecule type" value="Genomic_DNA"/>
</dbReference>